<evidence type="ECO:0000259" key="16">
    <source>
        <dbReference type="PROSITE" id="PS51004"/>
    </source>
</evidence>
<dbReference type="GO" id="GO:0005886">
    <property type="term" value="C:plasma membrane"/>
    <property type="evidence" value="ECO:0007669"/>
    <property type="project" value="TreeGrafter"/>
</dbReference>
<dbReference type="SUPFAM" id="SSF101912">
    <property type="entry name" value="Sema domain"/>
    <property type="match status" value="1"/>
</dbReference>
<evidence type="ECO:0000256" key="13">
    <source>
        <dbReference type="ARBA" id="ARBA00023180"/>
    </source>
</evidence>
<evidence type="ECO:0000313" key="17">
    <source>
        <dbReference type="EMBL" id="GFO00393.1"/>
    </source>
</evidence>
<keyword evidence="8" id="KW-0221">Differentiation</keyword>
<dbReference type="EMBL" id="BLXT01003087">
    <property type="protein sequence ID" value="GFO00393.1"/>
    <property type="molecule type" value="Genomic_DNA"/>
</dbReference>
<evidence type="ECO:0000256" key="3">
    <source>
        <dbReference type="ARBA" id="ARBA00022473"/>
    </source>
</evidence>
<sequence>MLHTGSLFQHPDLVSLVQLVIDEDREQLLVGGRDTLYRLHLDNLTSLEMAEWRSEQDSINRCAQKNQLPENCHNFIRVLSIIDSDQVLVCGTNAFDPMCTKRDMNLLANVIDTFDGQGICPFSPHYNSTALMTQSGDIYAATVIDPGARDSAISRRKGPSIPLRTLQQNSNWLDDPNFVSAHEIGNYVYFFFRETAVEYINCGKKIFSRVARVCKGDKGGSDFLRQIWTTFHKARLNCSLPGQFPFYFDELQSTYYSEDEELIYAVFTTPPNSMAGSAVCVYNMSALTTAFDGAFKYQESESHAWLRSQEQRLPSRCTKDNNSRRTAIQFQDRFEATKKYQLMDMAVMSREEGPLIMRENERWTHIVVDHVPTKTSIYDVVFLATDDGKVRKMVRIPETEQTCLVEEIKIVENGHPEPVKNMKLSITKGAIFIATPGDVIKVPFQRCYRFITHSQCSNAQDPYCGWDTRAQQCTVAPDGNFASSYWEQDFRGCPVLDYPVDGGWSDWSGWEVCRQVGLDPMIDQCLCRSRTCDNPRPAFNGQTCTGASMEVENCTVVPVDGRWSLWSGWSTCTSNCNGGMQTRKRGCDNPVPMRNGRECVGNNQEWRMCNVHECPELSKLAPWTEWIVTNKTEGGHFLQRFRFMCRANVETSKSIKTSFVKAQSKYCSDHNKFCYKNKELSNTVTSIDTFSAVDRSLKKFCRSRRRLFKKYCTCRTLGIFLVCQRCGTG</sequence>
<dbReference type="PANTHER" id="PTHR11036">
    <property type="entry name" value="SEMAPHORIN"/>
    <property type="match status" value="1"/>
</dbReference>
<name>A0AAV4A0Y6_9GAST</name>
<dbReference type="PRINTS" id="PR01705">
    <property type="entry name" value="TSP1REPEAT"/>
</dbReference>
<comment type="caution">
    <text evidence="15">Lacks conserved residue(s) required for the propagation of feature annotation.</text>
</comment>
<dbReference type="AlphaFoldDB" id="A0AAV4A0Y6"/>
<evidence type="ECO:0000256" key="2">
    <source>
        <dbReference type="ARBA" id="ARBA00004613"/>
    </source>
</evidence>
<organism evidence="17 18">
    <name type="scientific">Plakobranchus ocellatus</name>
    <dbReference type="NCBI Taxonomy" id="259542"/>
    <lineage>
        <taxon>Eukaryota</taxon>
        <taxon>Metazoa</taxon>
        <taxon>Spiralia</taxon>
        <taxon>Lophotrochozoa</taxon>
        <taxon>Mollusca</taxon>
        <taxon>Gastropoda</taxon>
        <taxon>Heterobranchia</taxon>
        <taxon>Euthyneura</taxon>
        <taxon>Panpulmonata</taxon>
        <taxon>Sacoglossa</taxon>
        <taxon>Placobranchoidea</taxon>
        <taxon>Plakobranchidae</taxon>
        <taxon>Plakobranchus</taxon>
    </lineage>
</organism>
<evidence type="ECO:0000256" key="5">
    <source>
        <dbReference type="ARBA" id="ARBA00022692"/>
    </source>
</evidence>
<keyword evidence="10" id="KW-1133">Transmembrane helix</keyword>
<evidence type="ECO:0000256" key="6">
    <source>
        <dbReference type="ARBA" id="ARBA00022729"/>
    </source>
</evidence>
<dbReference type="InterPro" id="IPR000884">
    <property type="entry name" value="TSP1_rpt"/>
</dbReference>
<dbReference type="Gene3D" id="3.30.1680.10">
    <property type="entry name" value="ligand-binding face of the semaphorins, domain 2"/>
    <property type="match status" value="1"/>
</dbReference>
<dbReference type="InterPro" id="IPR036352">
    <property type="entry name" value="Semap_dom_sf"/>
</dbReference>
<feature type="domain" description="Sema" evidence="16">
    <location>
        <begin position="1"/>
        <end position="444"/>
    </location>
</feature>
<evidence type="ECO:0000256" key="14">
    <source>
        <dbReference type="ARBA" id="ARBA00074148"/>
    </source>
</evidence>
<reference evidence="17 18" key="1">
    <citation type="journal article" date="2021" name="Elife">
        <title>Chloroplast acquisition without the gene transfer in kleptoplastic sea slugs, Plakobranchus ocellatus.</title>
        <authorList>
            <person name="Maeda T."/>
            <person name="Takahashi S."/>
            <person name="Yoshida T."/>
            <person name="Shimamura S."/>
            <person name="Takaki Y."/>
            <person name="Nagai Y."/>
            <person name="Toyoda A."/>
            <person name="Suzuki Y."/>
            <person name="Arimoto A."/>
            <person name="Ishii H."/>
            <person name="Satoh N."/>
            <person name="Nishiyama T."/>
            <person name="Hasebe M."/>
            <person name="Maruyama T."/>
            <person name="Minagawa J."/>
            <person name="Obokata J."/>
            <person name="Shigenobu S."/>
        </authorList>
    </citation>
    <scope>NUCLEOTIDE SEQUENCE [LARGE SCALE GENOMIC DNA]</scope>
</reference>
<dbReference type="GO" id="GO:0007411">
    <property type="term" value="P:axon guidance"/>
    <property type="evidence" value="ECO:0007669"/>
    <property type="project" value="TreeGrafter"/>
</dbReference>
<dbReference type="Pfam" id="PF00090">
    <property type="entry name" value="TSP_1"/>
    <property type="match status" value="1"/>
</dbReference>
<dbReference type="InterPro" id="IPR036383">
    <property type="entry name" value="TSP1_rpt_sf"/>
</dbReference>
<dbReference type="SMART" id="SM00423">
    <property type="entry name" value="PSI"/>
    <property type="match status" value="1"/>
</dbReference>
<keyword evidence="11" id="KW-0472">Membrane</keyword>
<keyword evidence="6" id="KW-0732">Signal</keyword>
<dbReference type="SMART" id="SM00630">
    <property type="entry name" value="Sema"/>
    <property type="match status" value="1"/>
</dbReference>
<dbReference type="InterPro" id="IPR001627">
    <property type="entry name" value="Semap_dom"/>
</dbReference>
<dbReference type="InterPro" id="IPR016201">
    <property type="entry name" value="PSI"/>
</dbReference>
<evidence type="ECO:0000256" key="12">
    <source>
        <dbReference type="ARBA" id="ARBA00023157"/>
    </source>
</evidence>
<evidence type="ECO:0000256" key="11">
    <source>
        <dbReference type="ARBA" id="ARBA00023136"/>
    </source>
</evidence>
<evidence type="ECO:0000313" key="18">
    <source>
        <dbReference type="Proteomes" id="UP000735302"/>
    </source>
</evidence>
<dbReference type="Proteomes" id="UP000735302">
    <property type="component" value="Unassembled WGS sequence"/>
</dbReference>
<dbReference type="GO" id="GO:0005576">
    <property type="term" value="C:extracellular region"/>
    <property type="evidence" value="ECO:0007669"/>
    <property type="project" value="UniProtKB-SubCell"/>
</dbReference>
<dbReference type="InterPro" id="IPR015943">
    <property type="entry name" value="WD40/YVTN_repeat-like_dom_sf"/>
</dbReference>
<comment type="caution">
    <text evidence="17">The sequence shown here is derived from an EMBL/GenBank/DDBJ whole genome shotgun (WGS) entry which is preliminary data.</text>
</comment>
<evidence type="ECO:0000256" key="8">
    <source>
        <dbReference type="ARBA" id="ARBA00022782"/>
    </source>
</evidence>
<dbReference type="GO" id="GO:0045499">
    <property type="term" value="F:chemorepellent activity"/>
    <property type="evidence" value="ECO:0007669"/>
    <property type="project" value="TreeGrafter"/>
</dbReference>
<keyword evidence="3" id="KW-0217">Developmental protein</keyword>
<keyword evidence="12" id="KW-1015">Disulfide bond</keyword>
<evidence type="ECO:0000256" key="10">
    <source>
        <dbReference type="ARBA" id="ARBA00022989"/>
    </source>
</evidence>
<dbReference type="InterPro" id="IPR002165">
    <property type="entry name" value="Plexin_repeat"/>
</dbReference>
<dbReference type="GO" id="GO:0030335">
    <property type="term" value="P:positive regulation of cell migration"/>
    <property type="evidence" value="ECO:0007669"/>
    <property type="project" value="TreeGrafter"/>
</dbReference>
<dbReference type="GO" id="GO:0030215">
    <property type="term" value="F:semaphorin receptor binding"/>
    <property type="evidence" value="ECO:0007669"/>
    <property type="project" value="InterPro"/>
</dbReference>
<dbReference type="FunFam" id="2.20.100.10:FF:000021">
    <property type="entry name" value="semaphorin-5B isoform X1"/>
    <property type="match status" value="1"/>
</dbReference>
<proteinExistence type="predicted"/>
<dbReference type="PROSITE" id="PS51004">
    <property type="entry name" value="SEMA"/>
    <property type="match status" value="1"/>
</dbReference>
<dbReference type="SUPFAM" id="SSF82895">
    <property type="entry name" value="TSP-1 type 1 repeat"/>
    <property type="match status" value="2"/>
</dbReference>
<dbReference type="InterPro" id="IPR027231">
    <property type="entry name" value="Semaphorin"/>
</dbReference>
<evidence type="ECO:0000256" key="9">
    <source>
        <dbReference type="ARBA" id="ARBA00022902"/>
    </source>
</evidence>
<evidence type="ECO:0000256" key="4">
    <source>
        <dbReference type="ARBA" id="ARBA00022525"/>
    </source>
</evidence>
<dbReference type="PROSITE" id="PS50092">
    <property type="entry name" value="TSP1"/>
    <property type="match status" value="2"/>
</dbReference>
<evidence type="ECO:0000256" key="15">
    <source>
        <dbReference type="PROSITE-ProRule" id="PRU00352"/>
    </source>
</evidence>
<dbReference type="InterPro" id="IPR057563">
    <property type="entry name" value="Sema5A/B-like_TSP-1"/>
</dbReference>
<dbReference type="Gene3D" id="2.20.100.10">
    <property type="entry name" value="Thrombospondin type-1 (TSP1) repeat"/>
    <property type="match status" value="2"/>
</dbReference>
<dbReference type="FunFam" id="2.130.10.10:FF:000369">
    <property type="entry name" value="semaphorin-2A isoform X1"/>
    <property type="match status" value="1"/>
</dbReference>
<dbReference type="FunFam" id="2.20.100.10:FF:000001">
    <property type="entry name" value="semaphorin-5A isoform X1"/>
    <property type="match status" value="1"/>
</dbReference>
<dbReference type="Gene3D" id="2.130.10.10">
    <property type="entry name" value="YVTN repeat-like/Quinoprotein amine dehydrogenase"/>
    <property type="match status" value="1"/>
</dbReference>
<comment type="subcellular location">
    <subcellularLocation>
        <location evidence="1">Membrane</location>
        <topology evidence="1">Single-pass membrane protein</topology>
    </subcellularLocation>
    <subcellularLocation>
        <location evidence="2">Secreted</location>
    </subcellularLocation>
</comment>
<keyword evidence="4" id="KW-0964">Secreted</keyword>
<dbReference type="SUPFAM" id="SSF103575">
    <property type="entry name" value="Plexin repeat"/>
    <property type="match status" value="1"/>
</dbReference>
<dbReference type="Pfam" id="PF01437">
    <property type="entry name" value="PSI"/>
    <property type="match status" value="1"/>
</dbReference>
<dbReference type="GO" id="GO:0071526">
    <property type="term" value="P:semaphorin-plexin signaling pathway"/>
    <property type="evidence" value="ECO:0007669"/>
    <property type="project" value="TreeGrafter"/>
</dbReference>
<keyword evidence="18" id="KW-1185">Reference proteome</keyword>
<dbReference type="Pfam" id="PF01403">
    <property type="entry name" value="Sema"/>
    <property type="match status" value="1"/>
</dbReference>
<keyword evidence="7" id="KW-0677">Repeat</keyword>
<evidence type="ECO:0000256" key="1">
    <source>
        <dbReference type="ARBA" id="ARBA00004167"/>
    </source>
</evidence>
<dbReference type="SMART" id="SM00209">
    <property type="entry name" value="TSP1"/>
    <property type="match status" value="2"/>
</dbReference>
<evidence type="ECO:0000256" key="7">
    <source>
        <dbReference type="ARBA" id="ARBA00022737"/>
    </source>
</evidence>
<dbReference type="PANTHER" id="PTHR11036:SF79">
    <property type="entry name" value="SEMAPHORIN 5C, ISOFORM A"/>
    <property type="match status" value="1"/>
</dbReference>
<keyword evidence="5" id="KW-0812">Transmembrane</keyword>
<gene>
    <name evidence="17" type="ORF">PoB_002689800</name>
</gene>
<accession>A0AAV4A0Y6</accession>
<keyword evidence="9" id="KW-0524">Neurogenesis</keyword>
<keyword evidence="13" id="KW-0325">Glycoprotein</keyword>
<dbReference type="Pfam" id="PF23260">
    <property type="entry name" value="TSP1_2"/>
    <property type="match status" value="1"/>
</dbReference>
<protein>
    <recommendedName>
        <fullName evidence="14">Semaphorin-2A</fullName>
    </recommendedName>
</protein>